<reference evidence="2 3" key="1">
    <citation type="submission" date="2018-04" db="EMBL/GenBank/DDBJ databases">
        <authorList>
            <person name="Zhang X."/>
            <person name="Yuan J."/>
            <person name="Li F."/>
            <person name="Xiang J."/>
        </authorList>
    </citation>
    <scope>NUCLEOTIDE SEQUENCE [LARGE SCALE GENOMIC DNA]</scope>
    <source>
        <tissue evidence="2">Muscle</tissue>
    </source>
</reference>
<organism evidence="2 3">
    <name type="scientific">Penaeus vannamei</name>
    <name type="common">Whiteleg shrimp</name>
    <name type="synonym">Litopenaeus vannamei</name>
    <dbReference type="NCBI Taxonomy" id="6689"/>
    <lineage>
        <taxon>Eukaryota</taxon>
        <taxon>Metazoa</taxon>
        <taxon>Ecdysozoa</taxon>
        <taxon>Arthropoda</taxon>
        <taxon>Crustacea</taxon>
        <taxon>Multicrustacea</taxon>
        <taxon>Malacostraca</taxon>
        <taxon>Eumalacostraca</taxon>
        <taxon>Eucarida</taxon>
        <taxon>Decapoda</taxon>
        <taxon>Dendrobranchiata</taxon>
        <taxon>Penaeoidea</taxon>
        <taxon>Penaeidae</taxon>
        <taxon>Penaeus</taxon>
    </lineage>
</organism>
<dbReference type="InterPro" id="IPR006342">
    <property type="entry name" value="FkbM_mtfrase"/>
</dbReference>
<evidence type="ECO:0000313" key="2">
    <source>
        <dbReference type="EMBL" id="ROT79963.1"/>
    </source>
</evidence>
<dbReference type="PANTHER" id="PTHR34009">
    <property type="entry name" value="PROTEIN STAR"/>
    <property type="match status" value="1"/>
</dbReference>
<dbReference type="GO" id="GO:0005794">
    <property type="term" value="C:Golgi apparatus"/>
    <property type="evidence" value="ECO:0007669"/>
    <property type="project" value="TreeGrafter"/>
</dbReference>
<accession>A0A423TU29</accession>
<reference evidence="2 3" key="2">
    <citation type="submission" date="2019-01" db="EMBL/GenBank/DDBJ databases">
        <title>The decoding of complex shrimp genome reveals the adaptation for benthos swimmer, frequently molting mechanism and breeding impact on genome.</title>
        <authorList>
            <person name="Sun Y."/>
            <person name="Gao Y."/>
            <person name="Yu Y."/>
        </authorList>
    </citation>
    <scope>NUCLEOTIDE SEQUENCE [LARGE SCALE GENOMIC DNA]</scope>
    <source>
        <tissue evidence="2">Muscle</tissue>
    </source>
</reference>
<keyword evidence="3" id="KW-1185">Reference proteome</keyword>
<gene>
    <name evidence="2" type="ORF">C7M84_001302</name>
</gene>
<dbReference type="Pfam" id="PF05050">
    <property type="entry name" value="Methyltransf_21"/>
    <property type="match status" value="1"/>
</dbReference>
<sequence>MARSVGPEDVVVPFDSLMKGPLTIDQDDPRLIQRIKAQYLHPPSDLPYMLANKAKDDPSMGQSKKIREILGEKTDGFFIECGALDGETRSNTLVFEKRYGWKGVLIEGDPKNFNLMKEKHRKAWSVNACLSTHPYPNTVMFKQSFNIGKISSLETGHEHRGFAEVQCLPLYSILLALNTTKVDYFSLDVEGAELDVLRTIPWDKVDITTLSVEFIHDKEGKDAIKWYMEGNGYKVYSEVTHPGSLANDFIFVKKDFQGNNVQS</sequence>
<dbReference type="EMBL" id="QCYY01001169">
    <property type="protein sequence ID" value="ROT79963.1"/>
    <property type="molecule type" value="Genomic_DNA"/>
</dbReference>
<feature type="domain" description="Methyltransferase FkbM" evidence="1">
    <location>
        <begin position="80"/>
        <end position="234"/>
    </location>
</feature>
<dbReference type="GO" id="GO:0005789">
    <property type="term" value="C:endoplasmic reticulum membrane"/>
    <property type="evidence" value="ECO:0007669"/>
    <property type="project" value="TreeGrafter"/>
</dbReference>
<protein>
    <recommendedName>
        <fullName evidence="1">Methyltransferase FkbM domain-containing protein</fullName>
    </recommendedName>
</protein>
<dbReference type="GO" id="GO:0031902">
    <property type="term" value="C:late endosome membrane"/>
    <property type="evidence" value="ECO:0007669"/>
    <property type="project" value="TreeGrafter"/>
</dbReference>
<dbReference type="GO" id="GO:0016197">
    <property type="term" value="P:endosomal transport"/>
    <property type="evidence" value="ECO:0007669"/>
    <property type="project" value="TreeGrafter"/>
</dbReference>
<dbReference type="OrthoDB" id="6357215at2759"/>
<dbReference type="GO" id="GO:0006888">
    <property type="term" value="P:endoplasmic reticulum to Golgi vesicle-mediated transport"/>
    <property type="evidence" value="ECO:0007669"/>
    <property type="project" value="TreeGrafter"/>
</dbReference>
<name>A0A423TU29_PENVA</name>
<evidence type="ECO:0000313" key="3">
    <source>
        <dbReference type="Proteomes" id="UP000283509"/>
    </source>
</evidence>
<dbReference type="AlphaFoldDB" id="A0A423TU29"/>
<dbReference type="Proteomes" id="UP000283509">
    <property type="component" value="Unassembled WGS sequence"/>
</dbReference>
<proteinExistence type="predicted"/>
<evidence type="ECO:0000259" key="1">
    <source>
        <dbReference type="Pfam" id="PF05050"/>
    </source>
</evidence>
<dbReference type="PANTHER" id="PTHR34009:SF2">
    <property type="entry name" value="PROTEIN STAR"/>
    <property type="match status" value="1"/>
</dbReference>
<comment type="caution">
    <text evidence="2">The sequence shown here is derived from an EMBL/GenBank/DDBJ whole genome shotgun (WGS) entry which is preliminary data.</text>
</comment>
<dbReference type="InterPro" id="IPR053202">
    <property type="entry name" value="EGF_Rcpt_Signaling_Reg"/>
</dbReference>
<dbReference type="SUPFAM" id="SSF53335">
    <property type="entry name" value="S-adenosyl-L-methionine-dependent methyltransferases"/>
    <property type="match status" value="1"/>
</dbReference>
<dbReference type="InterPro" id="IPR029063">
    <property type="entry name" value="SAM-dependent_MTases_sf"/>
</dbReference>
<dbReference type="Gene3D" id="3.40.50.150">
    <property type="entry name" value="Vaccinia Virus protein VP39"/>
    <property type="match status" value="1"/>
</dbReference>
<dbReference type="GO" id="GO:0005886">
    <property type="term" value="C:plasma membrane"/>
    <property type="evidence" value="ECO:0007669"/>
    <property type="project" value="TreeGrafter"/>
</dbReference>